<dbReference type="AlphaFoldDB" id="A9AX00"/>
<dbReference type="STRING" id="316274.Haur_2168"/>
<sequence>MVVHRFSLYLLIWISIVGCQSEAAARLMPQPTPTIPIDTLYFSTTPIKEAGLIDGMLIVASTEELYRHLNESEIQIVYLDQTTVDQITHEALSMIYQKSIVIAAFDIPISMLAKKAGHPQKIPDLELRQPRQYISAIYQFSNNLKRMYGEYTDFFLCRF</sequence>
<dbReference type="BioCyc" id="HAUR316274:GHYA-2196-MONOMER"/>
<name>A9AX00_HERA2</name>
<proteinExistence type="predicted"/>
<gene>
    <name evidence="1" type="ordered locus">Haur_2168</name>
</gene>
<dbReference type="KEGG" id="hau:Haur_2168"/>
<evidence type="ECO:0000313" key="1">
    <source>
        <dbReference type="EMBL" id="ABX04808.1"/>
    </source>
</evidence>
<keyword evidence="2" id="KW-1185">Reference proteome</keyword>
<evidence type="ECO:0000313" key="2">
    <source>
        <dbReference type="Proteomes" id="UP000000787"/>
    </source>
</evidence>
<reference evidence="1 2" key="1">
    <citation type="journal article" date="2011" name="Stand. Genomic Sci.">
        <title>Complete genome sequence of the filamentous gliding predatory bacterium Herpetosiphon aurantiacus type strain (114-95(T)).</title>
        <authorList>
            <person name="Kiss H."/>
            <person name="Nett M."/>
            <person name="Domin N."/>
            <person name="Martin K."/>
            <person name="Maresca J.A."/>
            <person name="Copeland A."/>
            <person name="Lapidus A."/>
            <person name="Lucas S."/>
            <person name="Berry K.W."/>
            <person name="Glavina Del Rio T."/>
            <person name="Dalin E."/>
            <person name="Tice H."/>
            <person name="Pitluck S."/>
            <person name="Richardson P."/>
            <person name="Bruce D."/>
            <person name="Goodwin L."/>
            <person name="Han C."/>
            <person name="Detter J.C."/>
            <person name="Schmutz J."/>
            <person name="Brettin T."/>
            <person name="Land M."/>
            <person name="Hauser L."/>
            <person name="Kyrpides N.C."/>
            <person name="Ivanova N."/>
            <person name="Goker M."/>
            <person name="Woyke T."/>
            <person name="Klenk H.P."/>
            <person name="Bryant D.A."/>
        </authorList>
    </citation>
    <scope>NUCLEOTIDE SEQUENCE [LARGE SCALE GENOMIC DNA]</scope>
    <source>
        <strain evidence="2">ATCC 23779 / DSM 785 / 114-95</strain>
    </source>
</reference>
<organism evidence="1 2">
    <name type="scientific">Herpetosiphon aurantiacus (strain ATCC 23779 / DSM 785 / 114-95)</name>
    <dbReference type="NCBI Taxonomy" id="316274"/>
    <lineage>
        <taxon>Bacteria</taxon>
        <taxon>Bacillati</taxon>
        <taxon>Chloroflexota</taxon>
        <taxon>Chloroflexia</taxon>
        <taxon>Herpetosiphonales</taxon>
        <taxon>Herpetosiphonaceae</taxon>
        <taxon>Herpetosiphon</taxon>
    </lineage>
</organism>
<protein>
    <submittedName>
        <fullName evidence="1">Uncharacterized protein</fullName>
    </submittedName>
</protein>
<dbReference type="HOGENOM" id="CLU_1658411_0_0_0"/>
<dbReference type="EMBL" id="CP000875">
    <property type="protein sequence ID" value="ABX04808.1"/>
    <property type="molecule type" value="Genomic_DNA"/>
</dbReference>
<accession>A9AX00</accession>
<dbReference type="Proteomes" id="UP000000787">
    <property type="component" value="Chromosome"/>
</dbReference>
<dbReference type="InParanoid" id="A9AX00"/>
<dbReference type="PROSITE" id="PS51257">
    <property type="entry name" value="PROKAR_LIPOPROTEIN"/>
    <property type="match status" value="1"/>
</dbReference>